<feature type="transmembrane region" description="Helical" evidence="1">
    <location>
        <begin position="185"/>
        <end position="211"/>
    </location>
</feature>
<organism evidence="3 4">
    <name type="scientific">Lentibacillus halophilus</name>
    <dbReference type="NCBI Taxonomy" id="295065"/>
    <lineage>
        <taxon>Bacteria</taxon>
        <taxon>Bacillati</taxon>
        <taxon>Bacillota</taxon>
        <taxon>Bacilli</taxon>
        <taxon>Bacillales</taxon>
        <taxon>Bacillaceae</taxon>
        <taxon>Lentibacillus</taxon>
    </lineage>
</organism>
<keyword evidence="1" id="KW-0472">Membrane</keyword>
<feature type="transmembrane region" description="Helical" evidence="1">
    <location>
        <begin position="71"/>
        <end position="89"/>
    </location>
</feature>
<accession>A0ABP3IYG0</accession>
<proteinExistence type="predicted"/>
<dbReference type="InterPro" id="IPR021814">
    <property type="entry name" value="DUF3394"/>
</dbReference>
<feature type="domain" description="TRAP C4-dicarboxylate transport system permease DctM subunit" evidence="2">
    <location>
        <begin position="88"/>
        <end position="291"/>
    </location>
</feature>
<dbReference type="RefSeq" id="WP_343751259.1">
    <property type="nucleotide sequence ID" value="NZ_BAAADM010000016.1"/>
</dbReference>
<dbReference type="EMBL" id="BAAADM010000016">
    <property type="protein sequence ID" value="GAA0433243.1"/>
    <property type="molecule type" value="Genomic_DNA"/>
</dbReference>
<dbReference type="Proteomes" id="UP001501459">
    <property type="component" value="Unassembled WGS sequence"/>
</dbReference>
<evidence type="ECO:0000259" key="2">
    <source>
        <dbReference type="Pfam" id="PF06808"/>
    </source>
</evidence>
<name>A0ABP3IYG0_9BACI</name>
<feature type="transmembrane region" description="Helical" evidence="1">
    <location>
        <begin position="95"/>
        <end position="125"/>
    </location>
</feature>
<evidence type="ECO:0000313" key="4">
    <source>
        <dbReference type="Proteomes" id="UP001501459"/>
    </source>
</evidence>
<evidence type="ECO:0000256" key="1">
    <source>
        <dbReference type="SAM" id="Phobius"/>
    </source>
</evidence>
<dbReference type="Pfam" id="PF11874">
    <property type="entry name" value="DUF3394"/>
    <property type="match status" value="1"/>
</dbReference>
<dbReference type="PANTHER" id="PTHR43849">
    <property type="entry name" value="BLL3936 PROTEIN"/>
    <property type="match status" value="1"/>
</dbReference>
<reference evidence="4" key="1">
    <citation type="journal article" date="2019" name="Int. J. Syst. Evol. Microbiol.">
        <title>The Global Catalogue of Microorganisms (GCM) 10K type strain sequencing project: providing services to taxonomists for standard genome sequencing and annotation.</title>
        <authorList>
            <consortium name="The Broad Institute Genomics Platform"/>
            <consortium name="The Broad Institute Genome Sequencing Center for Infectious Disease"/>
            <person name="Wu L."/>
            <person name="Ma J."/>
        </authorList>
    </citation>
    <scope>NUCLEOTIDE SEQUENCE [LARGE SCALE GENOMIC DNA]</scope>
    <source>
        <strain evidence="4">JCM 12149</strain>
    </source>
</reference>
<keyword evidence="1" id="KW-1133">Transmembrane helix</keyword>
<keyword evidence="1" id="KW-0812">Transmembrane</keyword>
<dbReference type="InterPro" id="IPR010656">
    <property type="entry name" value="DctM"/>
</dbReference>
<feature type="transmembrane region" description="Helical" evidence="1">
    <location>
        <begin position="298"/>
        <end position="319"/>
    </location>
</feature>
<feature type="transmembrane region" description="Helical" evidence="1">
    <location>
        <begin position="232"/>
        <end position="257"/>
    </location>
</feature>
<feature type="transmembrane region" description="Helical" evidence="1">
    <location>
        <begin position="331"/>
        <end position="359"/>
    </location>
</feature>
<sequence>MTYRFSKQAGKWASIGDFAAIILALAAGSHFTFHAERIAIRIPIMDPLTNLDIVFGLVFVLLSLEAARRTIGFSIVLIALIGISYALWGHYFLPLIVLITFLLLGYSASRAGFYGILWIVLISWLRKNTRMGLKEIAGAMINGSNSSISVTTACAASGLVIAGIMSTGLGGKLTSIVLGFTEGMIFPTLLLIMLLCIILGTGMPVAAAYILTAMLAAPSLIELGVPVMAAHLFIVYFSVFSAITPPVAVAAFAAANIAETNPIRVGLEAVRLGSIGFIIPFMFVLKPSLLMDGPIEQIIVSITTALIGVILLASGWIGWFAVKSNLFERMLLITVGFLMMYPEVISDWMGVGLVIVVVLMQRKRVGSKWETRTEELSQTIQH</sequence>
<keyword evidence="4" id="KW-1185">Reference proteome</keyword>
<evidence type="ECO:0000313" key="3">
    <source>
        <dbReference type="EMBL" id="GAA0433243.1"/>
    </source>
</evidence>
<feature type="transmembrane region" description="Helical" evidence="1">
    <location>
        <begin position="44"/>
        <end position="64"/>
    </location>
</feature>
<feature type="transmembrane region" description="Helical" evidence="1">
    <location>
        <begin position="146"/>
        <end position="165"/>
    </location>
</feature>
<protein>
    <recommendedName>
        <fullName evidence="2">TRAP C4-dicarboxylate transport system permease DctM subunit domain-containing protein</fullName>
    </recommendedName>
</protein>
<gene>
    <name evidence="3" type="ORF">GCM10008983_07350</name>
</gene>
<dbReference type="Pfam" id="PF06808">
    <property type="entry name" value="DctM"/>
    <property type="match status" value="1"/>
</dbReference>
<dbReference type="PANTHER" id="PTHR43849:SF2">
    <property type="entry name" value="BLL3936 PROTEIN"/>
    <property type="match status" value="1"/>
</dbReference>
<comment type="caution">
    <text evidence="3">The sequence shown here is derived from an EMBL/GenBank/DDBJ whole genome shotgun (WGS) entry which is preliminary data.</text>
</comment>
<feature type="transmembrane region" description="Helical" evidence="1">
    <location>
        <begin position="269"/>
        <end position="286"/>
    </location>
</feature>
<feature type="transmembrane region" description="Helical" evidence="1">
    <location>
        <begin position="12"/>
        <end position="32"/>
    </location>
</feature>